<dbReference type="OrthoDB" id="307479at2759"/>
<keyword evidence="3" id="KW-1185">Reference proteome</keyword>
<sequence length="568" mass="66249">MENSMIEEFILEELWSILKDKTIQLKGQDTFKQNFIDDLRTEVIDLDNEGRNANNSIDELRQIFNGLDLMTKWYEWHTSTGEGVNFNQQDKAQDSFQSDEKIFLQKFEEFNYEGLLTIQGPIDDKFDIFEKPDLFYIQDQQANYLCFGGEKHAQIHHYYQNHLQDQNIAEFLIVTQVKLLESLKNNTVQTNFMFYLESDELKVLILEQMNDGKDFLQVYFLKPKSRLPELTVEIQGLRQWSYYVNKAREKVTVLQANDFTAKLNEIYDKSKLQNVDVCEWVSVGQKKQVFSCQVNQFPFAVDPISQNIYNYQFKQEKQKFQWNIIETFKFPENSTDPKYQQINEFTCTEVLSRESFEFKYVAFKFLQTFQGRDPRLDDVQASINIMNQEINQVDLTKIIEIKKIYNKQIYQTVRSEFERICQKHPLLYGLDLVKHLFHGTRQSDPQTVYSFESGLDMRFSNNGAQGIGLYFADNSQYSTGYAYNNPNIIQQQQIPNNRFGQMNGARQMFLCAVITGLSSSLGGGQGARMPAAIPGKSGVLYDSFNNGIGGHFVVYDNQKSYPGYLITF</sequence>
<dbReference type="GO" id="GO:1990404">
    <property type="term" value="F:NAD+-protein mono-ADP-ribosyltransferase activity"/>
    <property type="evidence" value="ECO:0007669"/>
    <property type="project" value="TreeGrafter"/>
</dbReference>
<gene>
    <name evidence="2" type="primary">Contig5087.g5438</name>
    <name evidence="2" type="ORF">STYLEM_13684</name>
</gene>
<dbReference type="AlphaFoldDB" id="A0A078AQX9"/>
<evidence type="ECO:0000259" key="1">
    <source>
        <dbReference type="PROSITE" id="PS51059"/>
    </source>
</evidence>
<name>A0A078AQX9_STYLE</name>
<organism evidence="2 3">
    <name type="scientific">Stylonychia lemnae</name>
    <name type="common">Ciliate</name>
    <dbReference type="NCBI Taxonomy" id="5949"/>
    <lineage>
        <taxon>Eukaryota</taxon>
        <taxon>Sar</taxon>
        <taxon>Alveolata</taxon>
        <taxon>Ciliophora</taxon>
        <taxon>Intramacronucleata</taxon>
        <taxon>Spirotrichea</taxon>
        <taxon>Stichotrichia</taxon>
        <taxon>Sporadotrichida</taxon>
        <taxon>Oxytrichidae</taxon>
        <taxon>Stylonychinae</taxon>
        <taxon>Stylonychia</taxon>
    </lineage>
</organism>
<evidence type="ECO:0000313" key="2">
    <source>
        <dbReference type="EMBL" id="CDW84619.1"/>
    </source>
</evidence>
<proteinExistence type="predicted"/>
<accession>A0A078AQX9</accession>
<dbReference type="Proteomes" id="UP000039865">
    <property type="component" value="Unassembled WGS sequence"/>
</dbReference>
<dbReference type="GO" id="GO:0005634">
    <property type="term" value="C:nucleus"/>
    <property type="evidence" value="ECO:0007669"/>
    <property type="project" value="TreeGrafter"/>
</dbReference>
<reference evidence="2 3" key="1">
    <citation type="submission" date="2014-06" db="EMBL/GenBank/DDBJ databases">
        <authorList>
            <person name="Swart Estienne"/>
        </authorList>
    </citation>
    <scope>NUCLEOTIDE SEQUENCE [LARGE SCALE GENOMIC DNA]</scope>
    <source>
        <strain evidence="2 3">130c</strain>
    </source>
</reference>
<dbReference type="PROSITE" id="PS51059">
    <property type="entry name" value="PARP_CATALYTIC"/>
    <property type="match status" value="1"/>
</dbReference>
<dbReference type="GO" id="GO:0003950">
    <property type="term" value="F:NAD+ poly-ADP-ribosyltransferase activity"/>
    <property type="evidence" value="ECO:0007669"/>
    <property type="project" value="InterPro"/>
</dbReference>
<dbReference type="PANTHER" id="PTHR45740:SF2">
    <property type="entry name" value="POLY [ADP-RIBOSE] POLYMERASE"/>
    <property type="match status" value="1"/>
</dbReference>
<protein>
    <submittedName>
        <fullName evidence="2">Poly adp-ribose polymerase member 14-like protein</fullName>
    </submittedName>
</protein>
<dbReference type="SUPFAM" id="SSF56399">
    <property type="entry name" value="ADP-ribosylation"/>
    <property type="match status" value="1"/>
</dbReference>
<dbReference type="InParanoid" id="A0A078AQX9"/>
<dbReference type="InterPro" id="IPR051712">
    <property type="entry name" value="ARTD-AVP"/>
</dbReference>
<evidence type="ECO:0000313" key="3">
    <source>
        <dbReference type="Proteomes" id="UP000039865"/>
    </source>
</evidence>
<dbReference type="Gene3D" id="3.90.228.10">
    <property type="match status" value="1"/>
</dbReference>
<dbReference type="EMBL" id="CCKQ01012990">
    <property type="protein sequence ID" value="CDW84619.1"/>
    <property type="molecule type" value="Genomic_DNA"/>
</dbReference>
<dbReference type="InterPro" id="IPR012317">
    <property type="entry name" value="Poly(ADP-ribose)pol_cat_dom"/>
</dbReference>
<feature type="domain" description="PARP catalytic" evidence="1">
    <location>
        <begin position="333"/>
        <end position="568"/>
    </location>
</feature>
<dbReference type="PANTHER" id="PTHR45740">
    <property type="entry name" value="POLY [ADP-RIBOSE] POLYMERASE"/>
    <property type="match status" value="1"/>
</dbReference>